<evidence type="ECO:0000313" key="6">
    <source>
        <dbReference type="EMBL" id="HIV02458.1"/>
    </source>
</evidence>
<dbReference type="PANTHER" id="PTHR30385">
    <property type="entry name" value="SIGMA FACTOR F FLAGELLAR"/>
    <property type="match status" value="1"/>
</dbReference>
<dbReference type="GO" id="GO:0003677">
    <property type="term" value="F:DNA binding"/>
    <property type="evidence" value="ECO:0007669"/>
    <property type="project" value="UniProtKB-KW"/>
</dbReference>
<evidence type="ECO:0000256" key="1">
    <source>
        <dbReference type="ARBA" id="ARBA00023015"/>
    </source>
</evidence>
<dbReference type="InterPro" id="IPR000943">
    <property type="entry name" value="RNA_pol_sigma70"/>
</dbReference>
<dbReference type="GO" id="GO:0006352">
    <property type="term" value="P:DNA-templated transcription initiation"/>
    <property type="evidence" value="ECO:0007669"/>
    <property type="project" value="InterPro"/>
</dbReference>
<accession>A0A9D1NG26</accession>
<dbReference type="Gene3D" id="1.20.120.1810">
    <property type="match status" value="1"/>
</dbReference>
<dbReference type="EMBL" id="DVOF01000078">
    <property type="protein sequence ID" value="HIV02458.1"/>
    <property type="molecule type" value="Genomic_DNA"/>
</dbReference>
<feature type="non-terminal residue" evidence="6">
    <location>
        <position position="161"/>
    </location>
</feature>
<keyword evidence="3" id="KW-0238">DNA-binding</keyword>
<dbReference type="AlphaFoldDB" id="A0A9D1NG26"/>
<dbReference type="GO" id="GO:0016987">
    <property type="term" value="F:sigma factor activity"/>
    <property type="evidence" value="ECO:0007669"/>
    <property type="project" value="UniProtKB-KW"/>
</dbReference>
<comment type="caution">
    <text evidence="6">The sequence shown here is derived from an EMBL/GenBank/DDBJ whole genome shotgun (WGS) entry which is preliminary data.</text>
</comment>
<dbReference type="InterPro" id="IPR007627">
    <property type="entry name" value="RNA_pol_sigma70_r2"/>
</dbReference>
<name>A0A9D1NG26_9FIRM</name>
<keyword evidence="1" id="KW-0805">Transcription regulation</keyword>
<keyword evidence="2" id="KW-0731">Sigma factor</keyword>
<reference evidence="6" key="2">
    <citation type="journal article" date="2021" name="PeerJ">
        <title>Extensive microbial diversity within the chicken gut microbiome revealed by metagenomics and culture.</title>
        <authorList>
            <person name="Gilroy R."/>
            <person name="Ravi A."/>
            <person name="Getino M."/>
            <person name="Pursley I."/>
            <person name="Horton D.L."/>
            <person name="Alikhan N.F."/>
            <person name="Baker D."/>
            <person name="Gharbi K."/>
            <person name="Hall N."/>
            <person name="Watson M."/>
            <person name="Adriaenssens E.M."/>
            <person name="Foster-Nyarko E."/>
            <person name="Jarju S."/>
            <person name="Secka A."/>
            <person name="Antonio M."/>
            <person name="Oren A."/>
            <person name="Chaudhuri R.R."/>
            <person name="La Ragione R."/>
            <person name="Hildebrand F."/>
            <person name="Pallen M.J."/>
        </authorList>
    </citation>
    <scope>NUCLEOTIDE SEQUENCE</scope>
    <source>
        <strain evidence="6">4920</strain>
    </source>
</reference>
<protein>
    <submittedName>
        <fullName evidence="6">RNA polymerase sporulation sigma factor SigH</fullName>
    </submittedName>
</protein>
<evidence type="ECO:0000256" key="2">
    <source>
        <dbReference type="ARBA" id="ARBA00023082"/>
    </source>
</evidence>
<dbReference type="SUPFAM" id="SSF88946">
    <property type="entry name" value="Sigma2 domain of RNA polymerase sigma factors"/>
    <property type="match status" value="1"/>
</dbReference>
<keyword evidence="4" id="KW-0804">Transcription</keyword>
<sequence>MADNQKASYASKTDEEIVSLAQQGDVGATEYLLDKYKSLVKARARAYFLIGADREDIIQEGMIGLYKAIRDFRTDKQSNFSAFADLCATRQIVTAIKTATRLKHTPLNNYISLNKPMYENESEKTLIDLVAETIVSDPEQIVINAESFEQISSEIFKYLSK</sequence>
<dbReference type="InterPro" id="IPR013325">
    <property type="entry name" value="RNA_pol_sigma_r2"/>
</dbReference>
<feature type="domain" description="RNA polymerase sigma-70" evidence="5">
    <location>
        <begin position="56"/>
        <end position="69"/>
    </location>
</feature>
<proteinExistence type="predicted"/>
<dbReference type="Pfam" id="PF04542">
    <property type="entry name" value="Sigma70_r2"/>
    <property type="match status" value="1"/>
</dbReference>
<dbReference type="Proteomes" id="UP000886743">
    <property type="component" value="Unassembled WGS sequence"/>
</dbReference>
<dbReference type="InterPro" id="IPR014284">
    <property type="entry name" value="RNA_pol_sigma-70_dom"/>
</dbReference>
<organism evidence="6 7">
    <name type="scientific">Candidatus Aphodoplasma excrementigallinarum</name>
    <dbReference type="NCBI Taxonomy" id="2840673"/>
    <lineage>
        <taxon>Bacteria</taxon>
        <taxon>Bacillati</taxon>
        <taxon>Bacillota</taxon>
        <taxon>Clostridia</taxon>
        <taxon>Eubacteriales</taxon>
        <taxon>Candidatus Aphodoplasma</taxon>
    </lineage>
</organism>
<dbReference type="NCBIfam" id="TIGR02937">
    <property type="entry name" value="sigma70-ECF"/>
    <property type="match status" value="1"/>
</dbReference>
<evidence type="ECO:0000259" key="5">
    <source>
        <dbReference type="PROSITE" id="PS00715"/>
    </source>
</evidence>
<evidence type="ECO:0000313" key="7">
    <source>
        <dbReference type="Proteomes" id="UP000886743"/>
    </source>
</evidence>
<dbReference type="PANTHER" id="PTHR30385:SF1">
    <property type="entry name" value="RNA POLYMERASE SIGMA-H FACTOR"/>
    <property type="match status" value="1"/>
</dbReference>
<evidence type="ECO:0000256" key="4">
    <source>
        <dbReference type="ARBA" id="ARBA00023163"/>
    </source>
</evidence>
<dbReference type="NCBIfam" id="NF006145">
    <property type="entry name" value="PRK08295.1-2"/>
    <property type="match status" value="1"/>
</dbReference>
<evidence type="ECO:0000256" key="3">
    <source>
        <dbReference type="ARBA" id="ARBA00023125"/>
    </source>
</evidence>
<gene>
    <name evidence="6" type="primary">sigH</name>
    <name evidence="6" type="ORF">IAC74_02695</name>
</gene>
<dbReference type="PROSITE" id="PS00715">
    <property type="entry name" value="SIGMA70_1"/>
    <property type="match status" value="1"/>
</dbReference>
<reference evidence="6" key="1">
    <citation type="submission" date="2020-10" db="EMBL/GenBank/DDBJ databases">
        <authorList>
            <person name="Gilroy R."/>
        </authorList>
    </citation>
    <scope>NUCLEOTIDE SEQUENCE</scope>
    <source>
        <strain evidence="6">4920</strain>
    </source>
</reference>
<dbReference type="NCBIfam" id="NF006148">
    <property type="entry name" value="PRK08295.1-5"/>
    <property type="match status" value="1"/>
</dbReference>